<proteinExistence type="predicted"/>
<feature type="non-terminal residue" evidence="2">
    <location>
        <position position="27"/>
    </location>
</feature>
<dbReference type="AlphaFoldDB" id="A0A382B4H0"/>
<dbReference type="EMBL" id="UINC01028189">
    <property type="protein sequence ID" value="SVB08730.1"/>
    <property type="molecule type" value="Genomic_DNA"/>
</dbReference>
<feature type="region of interest" description="Disordered" evidence="1">
    <location>
        <begin position="1"/>
        <end position="27"/>
    </location>
</feature>
<gene>
    <name evidence="2" type="ORF">METZ01_LOCUS161584</name>
</gene>
<sequence>MSDTRQNNSQTTQFDELPDAPPKRKIK</sequence>
<organism evidence="2">
    <name type="scientific">marine metagenome</name>
    <dbReference type="NCBI Taxonomy" id="408172"/>
    <lineage>
        <taxon>unclassified sequences</taxon>
        <taxon>metagenomes</taxon>
        <taxon>ecological metagenomes</taxon>
    </lineage>
</organism>
<evidence type="ECO:0000313" key="2">
    <source>
        <dbReference type="EMBL" id="SVB08730.1"/>
    </source>
</evidence>
<evidence type="ECO:0000256" key="1">
    <source>
        <dbReference type="SAM" id="MobiDB-lite"/>
    </source>
</evidence>
<feature type="compositionally biased region" description="Polar residues" evidence="1">
    <location>
        <begin position="1"/>
        <end position="14"/>
    </location>
</feature>
<accession>A0A382B4H0</accession>
<reference evidence="2" key="1">
    <citation type="submission" date="2018-05" db="EMBL/GenBank/DDBJ databases">
        <authorList>
            <person name="Lanie J.A."/>
            <person name="Ng W.-L."/>
            <person name="Kazmierczak K.M."/>
            <person name="Andrzejewski T.M."/>
            <person name="Davidsen T.M."/>
            <person name="Wayne K.J."/>
            <person name="Tettelin H."/>
            <person name="Glass J.I."/>
            <person name="Rusch D."/>
            <person name="Podicherti R."/>
            <person name="Tsui H.-C.T."/>
            <person name="Winkler M.E."/>
        </authorList>
    </citation>
    <scope>NUCLEOTIDE SEQUENCE</scope>
</reference>
<name>A0A382B4H0_9ZZZZ</name>
<protein>
    <submittedName>
        <fullName evidence="2">Uncharacterized protein</fullName>
    </submittedName>
</protein>